<dbReference type="NCBIfam" id="TIGR03971">
    <property type="entry name" value="SDR_subfam_1"/>
    <property type="match status" value="1"/>
</dbReference>
<dbReference type="GO" id="GO:0032787">
    <property type="term" value="P:monocarboxylic acid metabolic process"/>
    <property type="evidence" value="ECO:0007669"/>
    <property type="project" value="UniProtKB-ARBA"/>
</dbReference>
<dbReference type="PROSITE" id="PS00061">
    <property type="entry name" value="ADH_SHORT"/>
    <property type="match status" value="1"/>
</dbReference>
<dbReference type="PRINTS" id="PR00080">
    <property type="entry name" value="SDRFAMILY"/>
</dbReference>
<dbReference type="InterPro" id="IPR023985">
    <property type="entry name" value="SDR_subfam_1"/>
</dbReference>
<dbReference type="InterPro" id="IPR057326">
    <property type="entry name" value="KR_dom"/>
</dbReference>
<dbReference type="InterPro" id="IPR036291">
    <property type="entry name" value="NAD(P)-bd_dom_sf"/>
</dbReference>
<gene>
    <name evidence="6" type="ORF">SAMN05216377_11159</name>
</gene>
<dbReference type="GO" id="GO:0016491">
    <property type="term" value="F:oxidoreductase activity"/>
    <property type="evidence" value="ECO:0007669"/>
    <property type="project" value="UniProtKB-KW"/>
</dbReference>
<dbReference type="Gene3D" id="3.40.50.720">
    <property type="entry name" value="NAD(P)-binding Rossmann-like Domain"/>
    <property type="match status" value="1"/>
</dbReference>
<keyword evidence="3" id="KW-0520">NAD</keyword>
<dbReference type="PANTHER" id="PTHR42879:SF2">
    <property type="entry name" value="3-OXOACYL-[ACYL-CARRIER-PROTEIN] REDUCTASE FABG"/>
    <property type="match status" value="1"/>
</dbReference>
<dbReference type="InterPro" id="IPR020904">
    <property type="entry name" value="Sc_DH/Rdtase_CS"/>
</dbReference>
<evidence type="ECO:0000259" key="5">
    <source>
        <dbReference type="SMART" id="SM00822"/>
    </source>
</evidence>
<dbReference type="OrthoDB" id="3206777at2"/>
<dbReference type="RefSeq" id="WP_093085886.1">
    <property type="nucleotide sequence ID" value="NZ_FNBE01000011.1"/>
</dbReference>
<proteinExistence type="inferred from homology"/>
<dbReference type="PRINTS" id="PR00081">
    <property type="entry name" value="GDHRDH"/>
</dbReference>
<evidence type="ECO:0000256" key="4">
    <source>
        <dbReference type="RuleBase" id="RU000363"/>
    </source>
</evidence>
<keyword evidence="7" id="KW-1185">Reference proteome</keyword>
<evidence type="ECO:0000256" key="2">
    <source>
        <dbReference type="ARBA" id="ARBA00023002"/>
    </source>
</evidence>
<accession>A0A1G7TMR2</accession>
<keyword evidence="2" id="KW-0560">Oxidoreductase</keyword>
<dbReference type="Pfam" id="PF00106">
    <property type="entry name" value="adh_short"/>
    <property type="match status" value="1"/>
</dbReference>
<dbReference type="SUPFAM" id="SSF51735">
    <property type="entry name" value="NAD(P)-binding Rossmann-fold domains"/>
    <property type="match status" value="1"/>
</dbReference>
<dbReference type="Proteomes" id="UP000198967">
    <property type="component" value="Unassembled WGS sequence"/>
</dbReference>
<comment type="similarity">
    <text evidence="1 4">Belongs to the short-chain dehydrogenases/reductases (SDR) family.</text>
</comment>
<dbReference type="SMART" id="SM00822">
    <property type="entry name" value="PKS_KR"/>
    <property type="match status" value="1"/>
</dbReference>
<dbReference type="PANTHER" id="PTHR42879">
    <property type="entry name" value="3-OXOACYL-(ACYL-CARRIER-PROTEIN) REDUCTASE"/>
    <property type="match status" value="1"/>
</dbReference>
<dbReference type="STRING" id="366584.SAMN05216377_11159"/>
<sequence length="279" mass="29071">MNELSGKVALVTGGARGQGRAHALALAQAGADVAVCDIATDIGTVRYALGTPDELAETAAGVEKLDRRALSFVADVRDADAMQRVVEETIQELDRIDILVANAGIFSRGPLTELTPQAWQDMIDVNLTGVFNAIRAVVPTMVAQGSGRIVATASMAAKMGAPMMAHYAAAKWGVIGLVKSAALELAKSGVTVNAICPTNVRTPMMTNDDMLALFRPDLAKPTLDQSMLDAFAGTIPVGIPWVEPEDISGAMLFLVSDAARYITGETVSVSGGQSAMNVG</sequence>
<organism evidence="6 7">
    <name type="scientific">Pseudonocardia oroxyli</name>
    <dbReference type="NCBI Taxonomy" id="366584"/>
    <lineage>
        <taxon>Bacteria</taxon>
        <taxon>Bacillati</taxon>
        <taxon>Actinomycetota</taxon>
        <taxon>Actinomycetes</taxon>
        <taxon>Pseudonocardiales</taxon>
        <taxon>Pseudonocardiaceae</taxon>
        <taxon>Pseudonocardia</taxon>
    </lineage>
</organism>
<dbReference type="InterPro" id="IPR002347">
    <property type="entry name" value="SDR_fam"/>
</dbReference>
<evidence type="ECO:0000313" key="7">
    <source>
        <dbReference type="Proteomes" id="UP000198967"/>
    </source>
</evidence>
<dbReference type="FunFam" id="3.40.50.720:FF:000084">
    <property type="entry name" value="Short-chain dehydrogenase reductase"/>
    <property type="match status" value="1"/>
</dbReference>
<feature type="domain" description="Ketoreductase" evidence="5">
    <location>
        <begin position="7"/>
        <end position="198"/>
    </location>
</feature>
<dbReference type="AlphaFoldDB" id="A0A1G7TMR2"/>
<dbReference type="EMBL" id="FNBE01000011">
    <property type="protein sequence ID" value="SDG35770.1"/>
    <property type="molecule type" value="Genomic_DNA"/>
</dbReference>
<name>A0A1G7TMR2_PSEOR</name>
<evidence type="ECO:0000256" key="3">
    <source>
        <dbReference type="ARBA" id="ARBA00023027"/>
    </source>
</evidence>
<protein>
    <submittedName>
        <fullName evidence="6">SDR family mycofactocin-dependent oxidoreductase</fullName>
    </submittedName>
</protein>
<reference evidence="6 7" key="1">
    <citation type="submission" date="2016-10" db="EMBL/GenBank/DDBJ databases">
        <authorList>
            <person name="de Groot N.N."/>
        </authorList>
    </citation>
    <scope>NUCLEOTIDE SEQUENCE [LARGE SCALE GENOMIC DNA]</scope>
    <source>
        <strain evidence="6 7">CGMCC 4.3143</strain>
    </source>
</reference>
<evidence type="ECO:0000256" key="1">
    <source>
        <dbReference type="ARBA" id="ARBA00006484"/>
    </source>
</evidence>
<evidence type="ECO:0000313" key="6">
    <source>
        <dbReference type="EMBL" id="SDG35770.1"/>
    </source>
</evidence>
<dbReference type="InterPro" id="IPR050259">
    <property type="entry name" value="SDR"/>
</dbReference>